<sequence>QNPEVRAAEAEAKRRRREDPGVRTAEAQAHRRRREDPQVRAAEAEAKRRRREGPGVRAAEAEAHRRRREDPTVRTAEAEAKRKARLANSEGATKTFQRQFTDNPFGNACSVCDRVFLRNDLKPLPDRCRKTLQRAFPNSDLCQFRLCSTCMQSVRKGDIPRLSTSSGYKYPPNPAHLPLLNAVSEKLIS</sequence>
<evidence type="ECO:0000313" key="2">
    <source>
        <dbReference type="EMBL" id="JAA61284.1"/>
    </source>
</evidence>
<feature type="non-terminal residue" evidence="2">
    <location>
        <position position="1"/>
    </location>
</feature>
<protein>
    <submittedName>
        <fullName evidence="2">Uncharacterized protein</fullName>
    </submittedName>
</protein>
<proteinExistence type="evidence at transcript level"/>
<feature type="compositionally biased region" description="Basic and acidic residues" evidence="1">
    <location>
        <begin position="1"/>
        <end position="21"/>
    </location>
</feature>
<feature type="compositionally biased region" description="Basic and acidic residues" evidence="1">
    <location>
        <begin position="34"/>
        <end position="46"/>
    </location>
</feature>
<name>L7MDK8_RHIPC</name>
<accession>L7MDK8</accession>
<dbReference type="AlphaFoldDB" id="L7MDK8"/>
<organism evidence="2">
    <name type="scientific">Rhipicephalus pulchellus</name>
    <name type="common">Yellow backed tick</name>
    <name type="synonym">Dermacentor pulchellus</name>
    <dbReference type="NCBI Taxonomy" id="72859"/>
    <lineage>
        <taxon>Eukaryota</taxon>
        <taxon>Metazoa</taxon>
        <taxon>Ecdysozoa</taxon>
        <taxon>Arthropoda</taxon>
        <taxon>Chelicerata</taxon>
        <taxon>Arachnida</taxon>
        <taxon>Acari</taxon>
        <taxon>Parasitiformes</taxon>
        <taxon>Ixodida</taxon>
        <taxon>Ixodoidea</taxon>
        <taxon>Ixodidae</taxon>
        <taxon>Rhipicephalinae</taxon>
        <taxon>Rhipicephalus</taxon>
        <taxon>Rhipicephalus</taxon>
    </lineage>
</organism>
<feature type="compositionally biased region" description="Basic and acidic residues" evidence="1">
    <location>
        <begin position="59"/>
        <end position="81"/>
    </location>
</feature>
<reference evidence="2" key="2">
    <citation type="journal article" date="2015" name="J. Proteomics">
        <title>Sexual differences in the sialomes of the zebra tick, Rhipicephalus pulchellus.</title>
        <authorList>
            <person name="Tan A.W."/>
            <person name="Francischetti I.M."/>
            <person name="Slovak M."/>
            <person name="Kini R.M."/>
            <person name="Ribeiro J.M."/>
        </authorList>
    </citation>
    <scope>NUCLEOTIDE SEQUENCE</scope>
    <source>
        <tissue evidence="2">Salivary gland</tissue>
    </source>
</reference>
<feature type="region of interest" description="Disordered" evidence="1">
    <location>
        <begin position="1"/>
        <end position="90"/>
    </location>
</feature>
<dbReference type="EMBL" id="GACK01003750">
    <property type="protein sequence ID" value="JAA61284.1"/>
    <property type="molecule type" value="mRNA"/>
</dbReference>
<feature type="non-terminal residue" evidence="2">
    <location>
        <position position="189"/>
    </location>
</feature>
<evidence type="ECO:0000256" key="1">
    <source>
        <dbReference type="SAM" id="MobiDB-lite"/>
    </source>
</evidence>
<reference evidence="2" key="1">
    <citation type="submission" date="2012-11" db="EMBL/GenBank/DDBJ databases">
        <authorList>
            <person name="Lucero-Rivera Y.E."/>
            <person name="Tovar-Ramirez D."/>
        </authorList>
    </citation>
    <scope>NUCLEOTIDE SEQUENCE</scope>
    <source>
        <tissue evidence="2">Salivary gland</tissue>
    </source>
</reference>